<evidence type="ECO:0000256" key="1">
    <source>
        <dbReference type="ARBA" id="ARBA00001561"/>
    </source>
</evidence>
<dbReference type="Pfam" id="PF01510">
    <property type="entry name" value="Amidase_2"/>
    <property type="match status" value="1"/>
</dbReference>
<dbReference type="PANTHER" id="PTHR30417">
    <property type="entry name" value="N-ACETYLMURAMOYL-L-ALANINE AMIDASE AMID"/>
    <property type="match status" value="1"/>
</dbReference>
<dbReference type="InterPro" id="IPR006311">
    <property type="entry name" value="TAT_signal"/>
</dbReference>
<evidence type="ECO:0000256" key="4">
    <source>
        <dbReference type="ARBA" id="ARBA00022801"/>
    </source>
</evidence>
<keyword evidence="4" id="KW-0378">Hydrolase</keyword>
<dbReference type="InterPro" id="IPR051206">
    <property type="entry name" value="NAMLAA_amidase_2"/>
</dbReference>
<dbReference type="Pfam" id="PF01471">
    <property type="entry name" value="PG_binding_1"/>
    <property type="match status" value="2"/>
</dbReference>
<evidence type="ECO:0000256" key="3">
    <source>
        <dbReference type="ARBA" id="ARBA00011901"/>
    </source>
</evidence>
<dbReference type="EMBL" id="WSZK01000021">
    <property type="protein sequence ID" value="MWG35311.1"/>
    <property type="molecule type" value="Genomic_DNA"/>
</dbReference>
<gene>
    <name evidence="7" type="ORF">GQS65_12580</name>
</gene>
<evidence type="ECO:0000313" key="8">
    <source>
        <dbReference type="Proteomes" id="UP000451471"/>
    </source>
</evidence>
<name>A0A6B0GMZ8_9EURY</name>
<dbReference type="RefSeq" id="WP_158204996.1">
    <property type="nucleotide sequence ID" value="NZ_WSZK01000021.1"/>
</dbReference>
<reference evidence="7 8" key="1">
    <citation type="submission" date="2019-12" db="EMBL/GenBank/DDBJ databases">
        <title>Halocatena pleomorpha gen. nov. sp. nov., an extremely halophilic archaeon of family Halobacteriaceae isolated from saltpan soil.</title>
        <authorList>
            <person name="Pal Y."/>
            <person name="Verma A."/>
            <person name="Krishnamurthi S."/>
            <person name="Kumar P."/>
        </authorList>
    </citation>
    <scope>NUCLEOTIDE SEQUENCE [LARGE SCALE GENOMIC DNA]</scope>
    <source>
        <strain evidence="7 8">JCM 16495</strain>
    </source>
</reference>
<comment type="caution">
    <text evidence="7">The sequence shown here is derived from an EMBL/GenBank/DDBJ whole genome shotgun (WGS) entry which is preliminary data.</text>
</comment>
<dbReference type="Gene3D" id="3.40.80.10">
    <property type="entry name" value="Peptidoglycan recognition protein-like"/>
    <property type="match status" value="1"/>
</dbReference>
<evidence type="ECO:0000259" key="6">
    <source>
        <dbReference type="SMART" id="SM00644"/>
    </source>
</evidence>
<dbReference type="SMART" id="SM00644">
    <property type="entry name" value="Ami_2"/>
    <property type="match status" value="1"/>
</dbReference>
<dbReference type="Proteomes" id="UP000451471">
    <property type="component" value="Unassembled WGS sequence"/>
</dbReference>
<accession>A0A6B0GMZ8</accession>
<proteinExistence type="inferred from homology"/>
<evidence type="ECO:0000313" key="7">
    <source>
        <dbReference type="EMBL" id="MWG35311.1"/>
    </source>
</evidence>
<dbReference type="GO" id="GO:0071555">
    <property type="term" value="P:cell wall organization"/>
    <property type="evidence" value="ECO:0007669"/>
    <property type="project" value="UniProtKB-KW"/>
</dbReference>
<dbReference type="InterPro" id="IPR002477">
    <property type="entry name" value="Peptidoglycan-bd-like"/>
</dbReference>
<dbReference type="GO" id="GO:0009253">
    <property type="term" value="P:peptidoglycan catabolic process"/>
    <property type="evidence" value="ECO:0007669"/>
    <property type="project" value="InterPro"/>
</dbReference>
<dbReference type="InterPro" id="IPR036365">
    <property type="entry name" value="PGBD-like_sf"/>
</dbReference>
<dbReference type="InterPro" id="IPR036505">
    <property type="entry name" value="Amidase/PGRP_sf"/>
</dbReference>
<evidence type="ECO:0000256" key="5">
    <source>
        <dbReference type="ARBA" id="ARBA00023316"/>
    </source>
</evidence>
<comment type="similarity">
    <text evidence="2">Belongs to the N-acetylmuramoyl-L-alanine amidase 2 family.</text>
</comment>
<dbReference type="GO" id="GO:0009254">
    <property type="term" value="P:peptidoglycan turnover"/>
    <property type="evidence" value="ECO:0007669"/>
    <property type="project" value="TreeGrafter"/>
</dbReference>
<dbReference type="PANTHER" id="PTHR30417:SF1">
    <property type="entry name" value="N-ACETYLMURAMOYL-L-ALANINE AMIDASE AMID"/>
    <property type="match status" value="1"/>
</dbReference>
<comment type="catalytic activity">
    <reaction evidence="1">
        <text>Hydrolyzes the link between N-acetylmuramoyl residues and L-amino acid residues in certain cell-wall glycopeptides.</text>
        <dbReference type="EC" id="3.5.1.28"/>
    </reaction>
</comment>
<dbReference type="InterPro" id="IPR002502">
    <property type="entry name" value="Amidase_domain"/>
</dbReference>
<dbReference type="SUPFAM" id="SSF47090">
    <property type="entry name" value="PGBD-like"/>
    <property type="match status" value="2"/>
</dbReference>
<sequence length="358" mass="37655">MSDRRTFLKGVGASAVGGLSLLSAGTASAAAPPADEYIAADPSNYSDDYRGAADIDWVVVHITDGTWGSAVNWFQDSRADVSAHYVVRNSDGYTAQMVDEQDVAWHAGGFNSNAIGIEHEWHDGQNGISDAAYAASADIVDHVASAYDVPKQYFTDPCAAANASGGIVGHTNAPKYGDCGNTSYKSCPQPAWDWGRYMEFVDGSAGDGGSGGDDGGSGGSYAWEYFSNGDQGEDVYTIQYLLEQQGYDLQYHDGIYGSEVEGAIESFQSASGLAVDGVVGPNTWDALVVTVAGPNDDPWWATYAAQHSLRYGHGYSIAVDGYYGSETEGAIESFQSGAGLAVDGIVGPNTWQALVDLT</sequence>
<dbReference type="SUPFAM" id="SSF55846">
    <property type="entry name" value="N-acetylmuramoyl-L-alanine amidase-like"/>
    <property type="match status" value="1"/>
</dbReference>
<protein>
    <recommendedName>
        <fullName evidence="3">N-acetylmuramoyl-L-alanine amidase</fullName>
        <ecNumber evidence="3">3.5.1.28</ecNumber>
    </recommendedName>
</protein>
<keyword evidence="8" id="KW-1185">Reference proteome</keyword>
<dbReference type="CDD" id="cd06583">
    <property type="entry name" value="PGRP"/>
    <property type="match status" value="1"/>
</dbReference>
<dbReference type="InterPro" id="IPR036366">
    <property type="entry name" value="PGBDSf"/>
</dbReference>
<organism evidence="7 8">
    <name type="scientific">Halomarina oriensis</name>
    <dbReference type="NCBI Taxonomy" id="671145"/>
    <lineage>
        <taxon>Archaea</taxon>
        <taxon>Methanobacteriati</taxon>
        <taxon>Methanobacteriota</taxon>
        <taxon>Stenosarchaea group</taxon>
        <taxon>Halobacteria</taxon>
        <taxon>Halobacteriales</taxon>
        <taxon>Natronomonadaceae</taxon>
        <taxon>Halomarina</taxon>
    </lineage>
</organism>
<dbReference type="Gene3D" id="1.10.101.10">
    <property type="entry name" value="PGBD-like superfamily/PGBD"/>
    <property type="match status" value="2"/>
</dbReference>
<evidence type="ECO:0000256" key="2">
    <source>
        <dbReference type="ARBA" id="ARBA00007553"/>
    </source>
</evidence>
<dbReference type="PROSITE" id="PS51318">
    <property type="entry name" value="TAT"/>
    <property type="match status" value="1"/>
</dbReference>
<keyword evidence="5" id="KW-0961">Cell wall biogenesis/degradation</keyword>
<dbReference type="OrthoDB" id="191334at2157"/>
<dbReference type="GO" id="GO:0008745">
    <property type="term" value="F:N-acetylmuramoyl-L-alanine amidase activity"/>
    <property type="evidence" value="ECO:0007669"/>
    <property type="project" value="UniProtKB-EC"/>
</dbReference>
<dbReference type="EC" id="3.5.1.28" evidence="3"/>
<dbReference type="AlphaFoldDB" id="A0A6B0GMZ8"/>
<feature type="domain" description="N-acetylmuramoyl-L-alanine amidase" evidence="6">
    <location>
        <begin position="44"/>
        <end position="180"/>
    </location>
</feature>